<dbReference type="AlphaFoldDB" id="A0A2T3ZAX5"/>
<name>A0A2T3ZAX5_TRIA4</name>
<proteinExistence type="predicted"/>
<reference evidence="1 2" key="1">
    <citation type="submission" date="2016-07" db="EMBL/GenBank/DDBJ databases">
        <title>Multiple horizontal gene transfer events from other fungi enriched the ability of initially mycotrophic Trichoderma (Ascomycota) to feed on dead plant biomass.</title>
        <authorList>
            <consortium name="DOE Joint Genome Institute"/>
            <person name="Aerts A."/>
            <person name="Atanasova L."/>
            <person name="Chenthamara K."/>
            <person name="Zhang J."/>
            <person name="Grujic M."/>
            <person name="Henrissat B."/>
            <person name="Kuo A."/>
            <person name="Salamov A."/>
            <person name="Lipzen A."/>
            <person name="Labutti K."/>
            <person name="Barry K."/>
            <person name="Miao Y."/>
            <person name="Rahimi M.J."/>
            <person name="Shen Q."/>
            <person name="Grigoriev I.V."/>
            <person name="Kubicek C.P."/>
            <person name="Druzhinina I.S."/>
        </authorList>
    </citation>
    <scope>NUCLEOTIDE SEQUENCE [LARGE SCALE GENOMIC DNA]</scope>
    <source>
        <strain evidence="1 2">CBS 433.97</strain>
    </source>
</reference>
<protein>
    <submittedName>
        <fullName evidence="1">Uncharacterized protein</fullName>
    </submittedName>
</protein>
<organism evidence="1 2">
    <name type="scientific">Trichoderma asperellum (strain ATCC 204424 / CBS 433.97 / NBRC 101777)</name>
    <dbReference type="NCBI Taxonomy" id="1042311"/>
    <lineage>
        <taxon>Eukaryota</taxon>
        <taxon>Fungi</taxon>
        <taxon>Dikarya</taxon>
        <taxon>Ascomycota</taxon>
        <taxon>Pezizomycotina</taxon>
        <taxon>Sordariomycetes</taxon>
        <taxon>Hypocreomycetidae</taxon>
        <taxon>Hypocreales</taxon>
        <taxon>Hypocreaceae</taxon>
        <taxon>Trichoderma</taxon>
    </lineage>
</organism>
<sequence>MLALLVHVTERIYYLLDVLCMCKGASRLVQSSKWRCRLPYTDNNIAACKVPGRNAAPRPPPTLSPGFRVISLLYVSYTQIAHGHLVCDINACYCLRGVSHRRAAELLRTNQALVCSFVLCTCIARQYPIPFRWVLFP</sequence>
<dbReference type="EMBL" id="KZ679260">
    <property type="protein sequence ID" value="PTB41957.1"/>
    <property type="molecule type" value="Genomic_DNA"/>
</dbReference>
<evidence type="ECO:0000313" key="2">
    <source>
        <dbReference type="Proteomes" id="UP000240493"/>
    </source>
</evidence>
<accession>A0A2T3ZAX5</accession>
<gene>
    <name evidence="1" type="ORF">M441DRAFT_455992</name>
</gene>
<evidence type="ECO:0000313" key="1">
    <source>
        <dbReference type="EMBL" id="PTB41957.1"/>
    </source>
</evidence>
<dbReference type="Proteomes" id="UP000240493">
    <property type="component" value="Unassembled WGS sequence"/>
</dbReference>
<keyword evidence="2" id="KW-1185">Reference proteome</keyword>